<evidence type="ECO:0000256" key="7">
    <source>
        <dbReference type="ARBA" id="ARBA00023157"/>
    </source>
</evidence>
<feature type="transmembrane region" description="Helical" evidence="8">
    <location>
        <begin position="48"/>
        <end position="69"/>
    </location>
</feature>
<dbReference type="PANTHER" id="PTHR11388:SF76">
    <property type="entry name" value="SOLUTE CARRIER ORGANIC ANION TRANSPORTER FAMILY MEMBER"/>
    <property type="match status" value="1"/>
</dbReference>
<evidence type="ECO:0000256" key="8">
    <source>
        <dbReference type="SAM" id="Phobius"/>
    </source>
</evidence>
<comment type="similarity">
    <text evidence="2">Belongs to the organo anion transporter (TC 2.A.60) family.</text>
</comment>
<protein>
    <recommendedName>
        <fullName evidence="9">Kazal-like domain-containing protein</fullName>
    </recommendedName>
</protein>
<dbReference type="InterPro" id="IPR004156">
    <property type="entry name" value="OATP"/>
</dbReference>
<sequence length="446" mass="49543">MYFGVIQTSMMLGPLLAYLMSYTFLKYHEDPSTDPGFGPEDPLFIGRWWLGFVLQGVLLLVCAAPFAIFPRRLPGGAKTTKAKEGEGIKLTGLWAALKRLIKNPIFILLLIYEIFWSYGGYGHTMMLPKYMENQFRLSASEASLLSGTPSLSALMVATPIGGYLLYKFKPNAKVLTGSLTVFIVIRALGFLFLMVPKCEIIQMSNFGLNEQGLILEGSCNTNCSCSTNVFEPVCARDGKTTFFSPCHAGCTGKINESFTDCSCLDSYGLEDNFATEGFCIDHGCWTQALIYTITFPIIIFLSNLLNAAKPIIRLRCIETEDKSVALGMFETVLSLFALFPVFFGAIVDSACLVWEKNCGQTGNCWFYDITKFNYLLHGISALFTGTDSTVIAVKRLIKKAVSTDSSSHYINGTQMMVMLSRNGLRKMKLMQMLILFNSKFICNNKD</sequence>
<dbReference type="InterPro" id="IPR002350">
    <property type="entry name" value="Kazal_dom"/>
</dbReference>
<organism evidence="10 11">
    <name type="scientific">Oedothorax gibbosus</name>
    <dbReference type="NCBI Taxonomy" id="931172"/>
    <lineage>
        <taxon>Eukaryota</taxon>
        <taxon>Metazoa</taxon>
        <taxon>Ecdysozoa</taxon>
        <taxon>Arthropoda</taxon>
        <taxon>Chelicerata</taxon>
        <taxon>Arachnida</taxon>
        <taxon>Araneae</taxon>
        <taxon>Araneomorphae</taxon>
        <taxon>Entelegynae</taxon>
        <taxon>Araneoidea</taxon>
        <taxon>Linyphiidae</taxon>
        <taxon>Erigoninae</taxon>
        <taxon>Oedothorax</taxon>
    </lineage>
</organism>
<feature type="transmembrane region" description="Helical" evidence="8">
    <location>
        <begin position="144"/>
        <end position="166"/>
    </location>
</feature>
<keyword evidence="3" id="KW-1003">Cell membrane</keyword>
<feature type="transmembrane region" description="Helical" evidence="8">
    <location>
        <begin position="288"/>
        <end position="305"/>
    </location>
</feature>
<dbReference type="GO" id="GO:0016323">
    <property type="term" value="C:basolateral plasma membrane"/>
    <property type="evidence" value="ECO:0007669"/>
    <property type="project" value="TreeGrafter"/>
</dbReference>
<keyword evidence="11" id="KW-1185">Reference proteome</keyword>
<feature type="domain" description="Kazal-like" evidence="9">
    <location>
        <begin position="213"/>
        <end position="265"/>
    </location>
</feature>
<dbReference type="AlphaFoldDB" id="A0AAV6V1M2"/>
<keyword evidence="6 8" id="KW-0472">Membrane</keyword>
<dbReference type="GO" id="GO:0015347">
    <property type="term" value="F:sodium-independent organic anion transmembrane transporter activity"/>
    <property type="evidence" value="ECO:0007669"/>
    <property type="project" value="TreeGrafter"/>
</dbReference>
<feature type="transmembrane region" description="Helical" evidence="8">
    <location>
        <begin position="326"/>
        <end position="347"/>
    </location>
</feature>
<name>A0AAV6V1M2_9ARAC</name>
<dbReference type="InterPro" id="IPR036058">
    <property type="entry name" value="Kazal_dom_sf"/>
</dbReference>
<dbReference type="PANTHER" id="PTHR11388">
    <property type="entry name" value="ORGANIC ANION TRANSPORTER"/>
    <property type="match status" value="1"/>
</dbReference>
<comment type="caution">
    <text evidence="10">The sequence shown here is derived from an EMBL/GenBank/DDBJ whole genome shotgun (WGS) entry which is preliminary data.</text>
</comment>
<feature type="transmembrane region" description="Helical" evidence="8">
    <location>
        <begin position="178"/>
        <end position="195"/>
    </location>
</feature>
<dbReference type="Proteomes" id="UP000827092">
    <property type="component" value="Unassembled WGS sequence"/>
</dbReference>
<evidence type="ECO:0000313" key="10">
    <source>
        <dbReference type="EMBL" id="KAG8190237.1"/>
    </source>
</evidence>
<evidence type="ECO:0000256" key="6">
    <source>
        <dbReference type="ARBA" id="ARBA00023136"/>
    </source>
</evidence>
<dbReference type="EMBL" id="JAFNEN010000191">
    <property type="protein sequence ID" value="KAG8190237.1"/>
    <property type="molecule type" value="Genomic_DNA"/>
</dbReference>
<evidence type="ECO:0000313" key="11">
    <source>
        <dbReference type="Proteomes" id="UP000827092"/>
    </source>
</evidence>
<evidence type="ECO:0000256" key="5">
    <source>
        <dbReference type="ARBA" id="ARBA00022989"/>
    </source>
</evidence>
<feature type="transmembrane region" description="Helical" evidence="8">
    <location>
        <begin position="105"/>
        <end position="124"/>
    </location>
</feature>
<dbReference type="Pfam" id="PF03137">
    <property type="entry name" value="OATP"/>
    <property type="match status" value="1"/>
</dbReference>
<evidence type="ECO:0000256" key="2">
    <source>
        <dbReference type="ARBA" id="ARBA00009657"/>
    </source>
</evidence>
<dbReference type="SUPFAM" id="SSF100895">
    <property type="entry name" value="Kazal-type serine protease inhibitors"/>
    <property type="match status" value="1"/>
</dbReference>
<dbReference type="SUPFAM" id="SSF103473">
    <property type="entry name" value="MFS general substrate transporter"/>
    <property type="match status" value="1"/>
</dbReference>
<reference evidence="10 11" key="1">
    <citation type="journal article" date="2022" name="Nat. Ecol. Evol.">
        <title>A masculinizing supergene underlies an exaggerated male reproductive morph in a spider.</title>
        <authorList>
            <person name="Hendrickx F."/>
            <person name="De Corte Z."/>
            <person name="Sonet G."/>
            <person name="Van Belleghem S.M."/>
            <person name="Kostlbacher S."/>
            <person name="Vangestel C."/>
        </authorList>
    </citation>
    <scope>NUCLEOTIDE SEQUENCE [LARGE SCALE GENOMIC DNA]</scope>
    <source>
        <strain evidence="10">W744_W776</strain>
    </source>
</reference>
<feature type="transmembrane region" description="Helical" evidence="8">
    <location>
        <begin position="12"/>
        <end position="28"/>
    </location>
</feature>
<accession>A0AAV6V1M2</accession>
<keyword evidence="5 8" id="KW-1133">Transmembrane helix</keyword>
<evidence type="ECO:0000259" key="9">
    <source>
        <dbReference type="PROSITE" id="PS51465"/>
    </source>
</evidence>
<dbReference type="Gene3D" id="1.20.1250.20">
    <property type="entry name" value="MFS general substrate transporter like domains"/>
    <property type="match status" value="1"/>
</dbReference>
<gene>
    <name evidence="10" type="ORF">JTE90_011958</name>
</gene>
<dbReference type="PROSITE" id="PS51465">
    <property type="entry name" value="KAZAL_2"/>
    <property type="match status" value="1"/>
</dbReference>
<keyword evidence="7" id="KW-1015">Disulfide bond</keyword>
<proteinExistence type="inferred from homology"/>
<evidence type="ECO:0000256" key="1">
    <source>
        <dbReference type="ARBA" id="ARBA00004651"/>
    </source>
</evidence>
<evidence type="ECO:0000256" key="4">
    <source>
        <dbReference type="ARBA" id="ARBA00022692"/>
    </source>
</evidence>
<dbReference type="InterPro" id="IPR036259">
    <property type="entry name" value="MFS_trans_sf"/>
</dbReference>
<comment type="subcellular location">
    <subcellularLocation>
        <location evidence="1">Cell membrane</location>
        <topology evidence="1">Multi-pass membrane protein</topology>
    </subcellularLocation>
</comment>
<dbReference type="GO" id="GO:0043252">
    <property type="term" value="P:sodium-independent organic anion transport"/>
    <property type="evidence" value="ECO:0007669"/>
    <property type="project" value="TreeGrafter"/>
</dbReference>
<dbReference type="Pfam" id="PF07648">
    <property type="entry name" value="Kazal_2"/>
    <property type="match status" value="1"/>
</dbReference>
<evidence type="ECO:0000256" key="3">
    <source>
        <dbReference type="ARBA" id="ARBA00022475"/>
    </source>
</evidence>
<keyword evidence="4 8" id="KW-0812">Transmembrane</keyword>